<proteinExistence type="predicted"/>
<dbReference type="AlphaFoldDB" id="A0ABD1TUQ1"/>
<reference evidence="2" key="1">
    <citation type="submission" date="2024-07" db="EMBL/GenBank/DDBJ databases">
        <title>Two chromosome-level genome assemblies of Korean endemic species Abeliophyllum distichum and Forsythia ovata (Oleaceae).</title>
        <authorList>
            <person name="Jang H."/>
        </authorList>
    </citation>
    <scope>NUCLEOTIDE SEQUENCE [LARGE SCALE GENOMIC DNA]</scope>
</reference>
<organism evidence="1 2">
    <name type="scientific">Forsythia ovata</name>
    <dbReference type="NCBI Taxonomy" id="205694"/>
    <lineage>
        <taxon>Eukaryota</taxon>
        <taxon>Viridiplantae</taxon>
        <taxon>Streptophyta</taxon>
        <taxon>Embryophyta</taxon>
        <taxon>Tracheophyta</taxon>
        <taxon>Spermatophyta</taxon>
        <taxon>Magnoliopsida</taxon>
        <taxon>eudicotyledons</taxon>
        <taxon>Gunneridae</taxon>
        <taxon>Pentapetalae</taxon>
        <taxon>asterids</taxon>
        <taxon>lamiids</taxon>
        <taxon>Lamiales</taxon>
        <taxon>Oleaceae</taxon>
        <taxon>Forsythieae</taxon>
        <taxon>Forsythia</taxon>
    </lineage>
</organism>
<comment type="caution">
    <text evidence="1">The sequence shown here is derived from an EMBL/GenBank/DDBJ whole genome shotgun (WGS) entry which is preliminary data.</text>
</comment>
<accession>A0ABD1TUQ1</accession>
<evidence type="ECO:0000313" key="2">
    <source>
        <dbReference type="Proteomes" id="UP001604277"/>
    </source>
</evidence>
<gene>
    <name evidence="1" type="ORF">Fot_30264</name>
</gene>
<dbReference type="EMBL" id="JBFOLJ010000008">
    <property type="protein sequence ID" value="KAL2516293.1"/>
    <property type="molecule type" value="Genomic_DNA"/>
</dbReference>
<evidence type="ECO:0000313" key="1">
    <source>
        <dbReference type="EMBL" id="KAL2516293.1"/>
    </source>
</evidence>
<dbReference type="Proteomes" id="UP001604277">
    <property type="component" value="Unassembled WGS sequence"/>
</dbReference>
<sequence length="103" mass="11968">MRKHIDNKSRLCNRQLDFHDPIQRNHIFEISPNSFYKHPRLYSFLQEFFYWLKLLPLAVLMDEALPSRTQPAAAAGNLSLSVGVRTVSGDQWSRLTTQTPLIL</sequence>
<name>A0ABD1TUQ1_9LAMI</name>
<protein>
    <submittedName>
        <fullName evidence="1">Uncharacterized protein</fullName>
    </submittedName>
</protein>
<keyword evidence="2" id="KW-1185">Reference proteome</keyword>